<name>A0ABV8QVD5_9BACT</name>
<accession>A0ABV8QVD5</accession>
<dbReference type="Pfam" id="PF13205">
    <property type="entry name" value="Big_5"/>
    <property type="match status" value="1"/>
</dbReference>
<evidence type="ECO:0000259" key="2">
    <source>
        <dbReference type="Pfam" id="PF13205"/>
    </source>
</evidence>
<dbReference type="Proteomes" id="UP001595907">
    <property type="component" value="Unassembled WGS sequence"/>
</dbReference>
<sequence>MGSLFSIAIIISIFGSCAQIGLPTGGVKDTLAPKLVRASPSYGSVNVTNSKITFEFNEYIDVQDLQQNLLISPLQNRNPIIITNPRSISLKFRDSLLPNTTYNINFGNAIKDINEGNIYQNFTYAFSTGAFIDSNFITGKVILAETGLYDSTLIVMLYTNAVDTTVLKKKPNYIAKVNSDGTFRFNNLPNTTFNIYALKDGDGGKTYNSKAEIFAFANKKINSNSNITLYAYAEQKAIANTITTNAVAGVIRSATEKKLRYNTNLTGAQDLLQPLEITFTNALKNIDTNKIYIADTFYKRLPNVKFSLDSTAKVIRFNTAWSPATPLKLVIAQTAVTDSANVSLTKSDTITFNTKREEDYGRLILRFNDIDLTKNPVIQFVVSDAIKMAFPITSTEFVSKRFPPGDYTVRILYDKNKDGVWTPGNYTQQLQPELVVTLPQKLSIRADWDNEREINL</sequence>
<feature type="domain" description="SbsA Ig-like" evidence="2">
    <location>
        <begin position="29"/>
        <end position="128"/>
    </location>
</feature>
<dbReference type="InterPro" id="IPR032812">
    <property type="entry name" value="SbsA_Ig"/>
</dbReference>
<organism evidence="3 4">
    <name type="scientific">Ferruginibacter yonginensis</name>
    <dbReference type="NCBI Taxonomy" id="1310416"/>
    <lineage>
        <taxon>Bacteria</taxon>
        <taxon>Pseudomonadati</taxon>
        <taxon>Bacteroidota</taxon>
        <taxon>Chitinophagia</taxon>
        <taxon>Chitinophagales</taxon>
        <taxon>Chitinophagaceae</taxon>
        <taxon>Ferruginibacter</taxon>
    </lineage>
</organism>
<proteinExistence type="predicted"/>
<keyword evidence="1" id="KW-0732">Signal</keyword>
<reference evidence="4" key="1">
    <citation type="journal article" date="2019" name="Int. J. Syst. Evol. Microbiol.">
        <title>The Global Catalogue of Microorganisms (GCM) 10K type strain sequencing project: providing services to taxonomists for standard genome sequencing and annotation.</title>
        <authorList>
            <consortium name="The Broad Institute Genomics Platform"/>
            <consortium name="The Broad Institute Genome Sequencing Center for Infectious Disease"/>
            <person name="Wu L."/>
            <person name="Ma J."/>
        </authorList>
    </citation>
    <scope>NUCLEOTIDE SEQUENCE [LARGE SCALE GENOMIC DNA]</scope>
    <source>
        <strain evidence="4">CECT 8289</strain>
    </source>
</reference>
<keyword evidence="4" id="KW-1185">Reference proteome</keyword>
<comment type="caution">
    <text evidence="3">The sequence shown here is derived from an EMBL/GenBank/DDBJ whole genome shotgun (WGS) entry which is preliminary data.</text>
</comment>
<gene>
    <name evidence="3" type="ORF">ACFOWM_08455</name>
</gene>
<dbReference type="EMBL" id="JBHSCZ010000002">
    <property type="protein sequence ID" value="MFC4262904.1"/>
    <property type="molecule type" value="Genomic_DNA"/>
</dbReference>
<evidence type="ECO:0000313" key="3">
    <source>
        <dbReference type="EMBL" id="MFC4262904.1"/>
    </source>
</evidence>
<dbReference type="RefSeq" id="WP_379708819.1">
    <property type="nucleotide sequence ID" value="NZ_JBHSCZ010000002.1"/>
</dbReference>
<evidence type="ECO:0000313" key="4">
    <source>
        <dbReference type="Proteomes" id="UP001595907"/>
    </source>
</evidence>
<evidence type="ECO:0000256" key="1">
    <source>
        <dbReference type="ARBA" id="ARBA00022729"/>
    </source>
</evidence>
<protein>
    <submittedName>
        <fullName evidence="3">Ig-like domain-containing protein</fullName>
    </submittedName>
</protein>